<protein>
    <submittedName>
        <fullName evidence="1">STAS/SEC14 domain-containing protein</fullName>
    </submittedName>
</protein>
<keyword evidence="2" id="KW-1185">Reference proteome</keyword>
<gene>
    <name evidence="1" type="ORF">PPG34_10630</name>
</gene>
<sequence length="120" mass="13868">MIDILPESQGNIIGIRASEQLTDEDYQTILIPRLKAIIHEFAKARVLFLMDQDFQGWELDAMWDDAKFGATHRHDFEKFAVVGGPLWVEWGAKLGALFMKTQLRTFSNDQLQEAWAWIKS</sequence>
<dbReference type="InterPro" id="IPR038396">
    <property type="entry name" value="SpoIIAA-like_sf"/>
</dbReference>
<evidence type="ECO:0000313" key="2">
    <source>
        <dbReference type="Proteomes" id="UP001250932"/>
    </source>
</evidence>
<dbReference type="InterPro" id="IPR021866">
    <property type="entry name" value="SpoIIAA-like"/>
</dbReference>
<comment type="caution">
    <text evidence="1">The sequence shown here is derived from an EMBL/GenBank/DDBJ whole genome shotgun (WGS) entry which is preliminary data.</text>
</comment>
<organism evidence="1 2">
    <name type="scientific">Candidatus Nitronereus thalassa</name>
    <dbReference type="NCBI Taxonomy" id="3020898"/>
    <lineage>
        <taxon>Bacteria</taxon>
        <taxon>Pseudomonadati</taxon>
        <taxon>Nitrospirota</taxon>
        <taxon>Nitrospiria</taxon>
        <taxon>Nitrospirales</taxon>
        <taxon>Nitrospiraceae</taxon>
        <taxon>Candidatus Nitronereus</taxon>
    </lineage>
</organism>
<dbReference type="Proteomes" id="UP001250932">
    <property type="component" value="Unassembled WGS sequence"/>
</dbReference>
<evidence type="ECO:0000313" key="1">
    <source>
        <dbReference type="EMBL" id="MDT7042808.1"/>
    </source>
</evidence>
<dbReference type="RefSeq" id="WP_313833266.1">
    <property type="nucleotide sequence ID" value="NZ_JAQOUE010000001.1"/>
</dbReference>
<dbReference type="InterPro" id="IPR036513">
    <property type="entry name" value="STAS_dom_sf"/>
</dbReference>
<dbReference type="Gene3D" id="3.40.50.10600">
    <property type="entry name" value="SpoIIaa-like domains"/>
    <property type="match status" value="1"/>
</dbReference>
<dbReference type="SUPFAM" id="SSF52091">
    <property type="entry name" value="SpoIIaa-like"/>
    <property type="match status" value="1"/>
</dbReference>
<name>A0ABU3K943_9BACT</name>
<dbReference type="EMBL" id="JAQOUE010000001">
    <property type="protein sequence ID" value="MDT7042808.1"/>
    <property type="molecule type" value="Genomic_DNA"/>
</dbReference>
<accession>A0ABU3K943</accession>
<dbReference type="Pfam" id="PF11964">
    <property type="entry name" value="SpoIIAA-like"/>
    <property type="match status" value="1"/>
</dbReference>
<reference evidence="1 2" key="1">
    <citation type="journal article" date="2023" name="ISME J.">
        <title>Cultivation and genomic characterization of novel and ubiquitous marine nitrite-oxidizing bacteria from the Nitrospirales.</title>
        <authorList>
            <person name="Mueller A.J."/>
            <person name="Daebeler A."/>
            <person name="Herbold C.W."/>
            <person name="Kirkegaard R.H."/>
            <person name="Daims H."/>
        </authorList>
    </citation>
    <scope>NUCLEOTIDE SEQUENCE [LARGE SCALE GENOMIC DNA]</scope>
    <source>
        <strain evidence="1 2">EB</strain>
    </source>
</reference>
<proteinExistence type="predicted"/>